<evidence type="ECO:0000259" key="2">
    <source>
        <dbReference type="Pfam" id="PF08550"/>
    </source>
</evidence>
<dbReference type="PANTHER" id="PTHR28051:SF1">
    <property type="entry name" value="PROTEIN MTL1-RELATED"/>
    <property type="match status" value="1"/>
</dbReference>
<name>A0ABP9XMX8_9FUNG</name>
<dbReference type="Pfam" id="PF08550">
    <property type="entry name" value="GATA_AreA"/>
    <property type="match status" value="1"/>
</dbReference>
<feature type="region of interest" description="Disordered" evidence="1">
    <location>
        <begin position="280"/>
        <end position="306"/>
    </location>
</feature>
<feature type="region of interest" description="Disordered" evidence="1">
    <location>
        <begin position="218"/>
        <end position="263"/>
    </location>
</feature>
<reference evidence="3 4" key="1">
    <citation type="submission" date="2024-04" db="EMBL/GenBank/DDBJ databases">
        <title>genome sequences of Mucor flavus KT1a and Helicostylum pulchrum KT1b strains isolation_sourced from the surface of a dry-aged beef.</title>
        <authorList>
            <person name="Toyotome T."/>
            <person name="Hosono M."/>
            <person name="Torimaru M."/>
            <person name="Fukuda K."/>
            <person name="Mikami N."/>
        </authorList>
    </citation>
    <scope>NUCLEOTIDE SEQUENCE [LARGE SCALE GENOMIC DNA]</scope>
    <source>
        <strain evidence="3 4">KT1b</strain>
    </source>
</reference>
<accession>A0ABP9XMX8</accession>
<feature type="compositionally biased region" description="Polar residues" evidence="1">
    <location>
        <begin position="423"/>
        <end position="432"/>
    </location>
</feature>
<feature type="domain" description="Nitrogen regulatory protein areA GATA-like" evidence="2">
    <location>
        <begin position="51"/>
        <end position="78"/>
    </location>
</feature>
<feature type="compositionally biased region" description="Low complexity" evidence="1">
    <location>
        <begin position="296"/>
        <end position="306"/>
    </location>
</feature>
<feature type="region of interest" description="Disordered" evidence="1">
    <location>
        <begin position="410"/>
        <end position="451"/>
    </location>
</feature>
<feature type="compositionally biased region" description="Polar residues" evidence="1">
    <location>
        <begin position="343"/>
        <end position="363"/>
    </location>
</feature>
<feature type="compositionally biased region" description="Acidic residues" evidence="1">
    <location>
        <begin position="241"/>
        <end position="261"/>
    </location>
</feature>
<dbReference type="InterPro" id="IPR013860">
    <property type="entry name" value="AreA_GATA"/>
</dbReference>
<dbReference type="EMBL" id="BAABUJ010000005">
    <property type="protein sequence ID" value="GAA5796136.1"/>
    <property type="molecule type" value="Genomic_DNA"/>
</dbReference>
<evidence type="ECO:0000256" key="1">
    <source>
        <dbReference type="SAM" id="MobiDB-lite"/>
    </source>
</evidence>
<sequence length="451" mass="50402">MVSVTAATAATIKKPVAEDDFESQQKRNVRQPEMCVDYLSYTFDEMDLAASWRVMTKQKKDVVDGIRLENASWRTWAKQRNNLKTISPQTLNWLKDSDVTWLYGPLHTVVRTEDDPFLTPRKSTAEETLGLMIPRHTQKSVNSHPPLKSALKKVTTADLLKRSASELIDITSDQHQRSISISEANNELHAVSPNILATYRQPRLRFNHQVEQCIALTDEEREHEDIEEEDGDGHDLIHDHDDDDLDEDDNDDGEDDSDDDNDQIHITYYNERRKSIKKIAPARLKKSQSDADTDDVSSISSTSTASSVGFITRSPVVTSPAAGQFEDTDEDEVLSFYDRPTAAHQSTRSTVIRPSSSSNSITQPYKEKTNIAEPALVTMHQTATDIQKDSGTNSPTLINNIAHWAASYLWPGDNNRSKPSPRPSVSASNIPTSAIPIQRPYAPTSSNSSSL</sequence>
<dbReference type="Proteomes" id="UP001476247">
    <property type="component" value="Unassembled WGS sequence"/>
</dbReference>
<keyword evidence="4" id="KW-1185">Reference proteome</keyword>
<protein>
    <recommendedName>
        <fullName evidence="2">Nitrogen regulatory protein areA GATA-like domain-containing protein</fullName>
    </recommendedName>
</protein>
<dbReference type="PANTHER" id="PTHR28051">
    <property type="entry name" value="PROTEIN MTL1-RELATED"/>
    <property type="match status" value="1"/>
</dbReference>
<feature type="region of interest" description="Disordered" evidence="1">
    <location>
        <begin position="340"/>
        <end position="363"/>
    </location>
</feature>
<gene>
    <name evidence="3" type="ORF">HPULCUR_001505</name>
</gene>
<evidence type="ECO:0000313" key="3">
    <source>
        <dbReference type="EMBL" id="GAA5796136.1"/>
    </source>
</evidence>
<proteinExistence type="predicted"/>
<evidence type="ECO:0000313" key="4">
    <source>
        <dbReference type="Proteomes" id="UP001476247"/>
    </source>
</evidence>
<organism evidence="3 4">
    <name type="scientific">Helicostylum pulchrum</name>
    <dbReference type="NCBI Taxonomy" id="562976"/>
    <lineage>
        <taxon>Eukaryota</taxon>
        <taxon>Fungi</taxon>
        <taxon>Fungi incertae sedis</taxon>
        <taxon>Mucoromycota</taxon>
        <taxon>Mucoromycotina</taxon>
        <taxon>Mucoromycetes</taxon>
        <taxon>Mucorales</taxon>
        <taxon>Mucorineae</taxon>
        <taxon>Mucoraceae</taxon>
        <taxon>Helicostylum</taxon>
    </lineage>
</organism>
<dbReference type="InterPro" id="IPR052292">
    <property type="entry name" value="Glucose_repression_reg"/>
</dbReference>
<comment type="caution">
    <text evidence="3">The sequence shown here is derived from an EMBL/GenBank/DDBJ whole genome shotgun (WGS) entry which is preliminary data.</text>
</comment>